<dbReference type="Gene3D" id="3.90.550.10">
    <property type="entry name" value="Spore Coat Polysaccharide Biosynthesis Protein SpsA, Chain A"/>
    <property type="match status" value="1"/>
</dbReference>
<dbReference type="PANTHER" id="PTHR43398">
    <property type="entry name" value="DOLICHOL-PHOSPHATE MANNOSYLTRANSFERASE SUBUNIT 1"/>
    <property type="match status" value="1"/>
</dbReference>
<evidence type="ECO:0000256" key="3">
    <source>
        <dbReference type="ARBA" id="ARBA00022679"/>
    </source>
</evidence>
<reference evidence="5 6" key="1">
    <citation type="submission" date="2019-08" db="EMBL/GenBank/DDBJ databases">
        <title>In-depth cultivation of the pig gut microbiome towards novel bacterial diversity and tailored functional studies.</title>
        <authorList>
            <person name="Wylensek D."/>
            <person name="Hitch T.C.A."/>
            <person name="Clavel T."/>
        </authorList>
    </citation>
    <scope>NUCLEOTIDE SEQUENCE [LARGE SCALE GENOMIC DNA]</scope>
    <source>
        <strain evidence="5 6">BBE-744-WT-12</strain>
    </source>
</reference>
<evidence type="ECO:0000256" key="1">
    <source>
        <dbReference type="ARBA" id="ARBA00006739"/>
    </source>
</evidence>
<comment type="caution">
    <text evidence="5">The sequence shown here is derived from an EMBL/GenBank/DDBJ whole genome shotgun (WGS) entry which is preliminary data.</text>
</comment>
<dbReference type="RefSeq" id="WP_106053331.1">
    <property type="nucleotide sequence ID" value="NZ_CALXOB010000039.1"/>
</dbReference>
<evidence type="ECO:0000313" key="6">
    <source>
        <dbReference type="Proteomes" id="UP000435649"/>
    </source>
</evidence>
<evidence type="ECO:0000313" key="5">
    <source>
        <dbReference type="EMBL" id="MST95799.1"/>
    </source>
</evidence>
<name>A0A844FZS9_9BACT</name>
<organism evidence="5 6">
    <name type="scientific">Victivallis lenta</name>
    <dbReference type="NCBI Taxonomy" id="2606640"/>
    <lineage>
        <taxon>Bacteria</taxon>
        <taxon>Pseudomonadati</taxon>
        <taxon>Lentisphaerota</taxon>
        <taxon>Lentisphaeria</taxon>
        <taxon>Victivallales</taxon>
        <taxon>Victivallaceae</taxon>
        <taxon>Victivallis</taxon>
    </lineage>
</organism>
<dbReference type="GO" id="GO:0009247">
    <property type="term" value="P:glycolipid biosynthetic process"/>
    <property type="evidence" value="ECO:0007669"/>
    <property type="project" value="TreeGrafter"/>
</dbReference>
<keyword evidence="3" id="KW-0808">Transferase</keyword>
<dbReference type="PANTHER" id="PTHR43398:SF1">
    <property type="entry name" value="DOLICHOL-PHOSPHATE MANNOSYLTRANSFERASE SUBUNIT 1"/>
    <property type="match status" value="1"/>
</dbReference>
<protein>
    <submittedName>
        <fullName evidence="5">Polyprenol monophosphomannose synthase</fullName>
    </submittedName>
</protein>
<dbReference type="AlphaFoldDB" id="A0A844FZS9"/>
<keyword evidence="6" id="KW-1185">Reference proteome</keyword>
<keyword evidence="2" id="KW-0328">Glycosyltransferase</keyword>
<dbReference type="InterPro" id="IPR039528">
    <property type="entry name" value="DPM1-like"/>
</dbReference>
<dbReference type="Proteomes" id="UP000435649">
    <property type="component" value="Unassembled WGS sequence"/>
</dbReference>
<accession>A0A844FZS9</accession>
<dbReference type="InterPro" id="IPR029044">
    <property type="entry name" value="Nucleotide-diphossugar_trans"/>
</dbReference>
<dbReference type="Pfam" id="PF00535">
    <property type="entry name" value="Glycos_transf_2"/>
    <property type="match status" value="1"/>
</dbReference>
<comment type="similarity">
    <text evidence="1">Belongs to the glycosyltransferase 2 family.</text>
</comment>
<evidence type="ECO:0000256" key="2">
    <source>
        <dbReference type="ARBA" id="ARBA00022676"/>
    </source>
</evidence>
<dbReference type="GO" id="GO:0004582">
    <property type="term" value="F:dolichyl-phosphate beta-D-mannosyltransferase activity"/>
    <property type="evidence" value="ECO:0007669"/>
    <property type="project" value="InterPro"/>
</dbReference>
<dbReference type="EMBL" id="VUNS01000001">
    <property type="protein sequence ID" value="MST95799.1"/>
    <property type="molecule type" value="Genomic_DNA"/>
</dbReference>
<dbReference type="CDD" id="cd06442">
    <property type="entry name" value="DPM1_like"/>
    <property type="match status" value="1"/>
</dbReference>
<dbReference type="SUPFAM" id="SSF53448">
    <property type="entry name" value="Nucleotide-diphospho-sugar transferases"/>
    <property type="match status" value="1"/>
</dbReference>
<feature type="domain" description="Glycosyltransferase 2-like" evidence="4">
    <location>
        <begin position="5"/>
        <end position="168"/>
    </location>
</feature>
<proteinExistence type="inferred from homology"/>
<dbReference type="InterPro" id="IPR001173">
    <property type="entry name" value="Glyco_trans_2-like"/>
</dbReference>
<sequence>MIRYSIVVPTLNERENILLLIGRIEKSGLENYEIIVADENSPDGTAAAVNAYAAEGHPNVRAILNDGEPGLSPSIVKGFRAAQGEFLCCMDGDLQHDVADLAGLLGELETHDFAIGSRYVRGGGFREKWNPFRVLVSRTAAAMAHIILGVRVKDPMSGFFALRREAFERAAPQLSPKGFKIMLELLYVLTNSPEPCRVVEHGITFGLREHGKSKLSAKVMLDYVGMLCALRRSRHA</sequence>
<evidence type="ECO:0000259" key="4">
    <source>
        <dbReference type="Pfam" id="PF00535"/>
    </source>
</evidence>
<gene>
    <name evidence="5" type="ORF">FYJ85_01910</name>
</gene>
<dbReference type="GO" id="GO:0016020">
    <property type="term" value="C:membrane"/>
    <property type="evidence" value="ECO:0007669"/>
    <property type="project" value="GOC"/>
</dbReference>